<evidence type="ECO:0000313" key="6">
    <source>
        <dbReference type="EMBL" id="RCK68710.1"/>
    </source>
</evidence>
<dbReference type="InterPro" id="IPR020449">
    <property type="entry name" value="Tscrpt_reg_AraC-type_HTH"/>
</dbReference>
<dbReference type="InterPro" id="IPR050204">
    <property type="entry name" value="AraC_XylS_family_regulators"/>
</dbReference>
<dbReference type="InterPro" id="IPR009057">
    <property type="entry name" value="Homeodomain-like_sf"/>
</dbReference>
<dbReference type="GO" id="GO:0003700">
    <property type="term" value="F:DNA-binding transcription factor activity"/>
    <property type="evidence" value="ECO:0007669"/>
    <property type="project" value="InterPro"/>
</dbReference>
<gene>
    <name evidence="6" type="ORF">DT076_14060</name>
</gene>
<organism evidence="6 7">
    <name type="scientific">Desertihabitans brevis</name>
    <dbReference type="NCBI Taxonomy" id="2268447"/>
    <lineage>
        <taxon>Bacteria</taxon>
        <taxon>Bacillati</taxon>
        <taxon>Actinomycetota</taxon>
        <taxon>Actinomycetes</taxon>
        <taxon>Propionibacteriales</taxon>
        <taxon>Propionibacteriaceae</taxon>
        <taxon>Desertihabitans</taxon>
    </lineage>
</organism>
<sequence>MEAPGPDRYAQRSFDSADAGWTSLRLLRQTLPSSVPDVRLDPITDQLVDLQTGGERVVLSRDGRGRVSARLGPGSLSTTPPGKPSHLSWRPGGGGHIAQLRLLLPGTVLERVGAELGGRRRPAADALRFDDAVLRQVVHGAWTAAREGAPDLYAAAVAELVAVHLLTVHGGSPTPDPPPPDEPRVRRAVEVLHASLAQPVSLATLAEQVGLSRYHLLRLFRRHTGRTPHEYLLALRLEQARRLLRETGLPVGQVAVRCGFVDASHFSKTFRRAVGVAPSAYRAAAVG</sequence>
<dbReference type="InterPro" id="IPR018060">
    <property type="entry name" value="HTH_AraC"/>
</dbReference>
<dbReference type="Gene3D" id="1.10.10.60">
    <property type="entry name" value="Homeodomain-like"/>
    <property type="match status" value="2"/>
</dbReference>
<keyword evidence="1" id="KW-0805">Transcription regulation</keyword>
<dbReference type="GO" id="GO:0043565">
    <property type="term" value="F:sequence-specific DNA binding"/>
    <property type="evidence" value="ECO:0007669"/>
    <property type="project" value="InterPro"/>
</dbReference>
<evidence type="ECO:0000313" key="7">
    <source>
        <dbReference type="Proteomes" id="UP000252770"/>
    </source>
</evidence>
<dbReference type="PROSITE" id="PS01124">
    <property type="entry name" value="HTH_ARAC_FAMILY_2"/>
    <property type="match status" value="1"/>
</dbReference>
<dbReference type="PANTHER" id="PTHR46796">
    <property type="entry name" value="HTH-TYPE TRANSCRIPTIONAL ACTIVATOR RHAS-RELATED"/>
    <property type="match status" value="1"/>
</dbReference>
<feature type="domain" description="HTH araC/xylS-type" evidence="5">
    <location>
        <begin position="186"/>
        <end position="284"/>
    </location>
</feature>
<accession>A0A367YSD4</accession>
<keyword evidence="3" id="KW-0804">Transcription</keyword>
<dbReference type="Pfam" id="PF12833">
    <property type="entry name" value="HTH_18"/>
    <property type="match status" value="1"/>
</dbReference>
<keyword evidence="2" id="KW-0238">DNA-binding</keyword>
<dbReference type="InterPro" id="IPR018062">
    <property type="entry name" value="HTH_AraC-typ_CS"/>
</dbReference>
<evidence type="ECO:0000256" key="1">
    <source>
        <dbReference type="ARBA" id="ARBA00023015"/>
    </source>
</evidence>
<dbReference type="RefSeq" id="WP_114127336.1">
    <property type="nucleotide sequence ID" value="NZ_QOUI01000009.1"/>
</dbReference>
<comment type="caution">
    <text evidence="6">The sequence shown here is derived from an EMBL/GenBank/DDBJ whole genome shotgun (WGS) entry which is preliminary data.</text>
</comment>
<proteinExistence type="predicted"/>
<evidence type="ECO:0000259" key="5">
    <source>
        <dbReference type="PROSITE" id="PS01124"/>
    </source>
</evidence>
<protein>
    <submittedName>
        <fullName evidence="6">Helix-turn-helix domain-containing protein</fullName>
    </submittedName>
</protein>
<keyword evidence="7" id="KW-1185">Reference proteome</keyword>
<dbReference type="SUPFAM" id="SSF46689">
    <property type="entry name" value="Homeodomain-like"/>
    <property type="match status" value="2"/>
</dbReference>
<feature type="region of interest" description="Disordered" evidence="4">
    <location>
        <begin position="62"/>
        <end position="84"/>
    </location>
</feature>
<dbReference type="Proteomes" id="UP000252770">
    <property type="component" value="Unassembled WGS sequence"/>
</dbReference>
<evidence type="ECO:0000256" key="4">
    <source>
        <dbReference type="SAM" id="MobiDB-lite"/>
    </source>
</evidence>
<dbReference type="AlphaFoldDB" id="A0A367YSD4"/>
<evidence type="ECO:0000256" key="2">
    <source>
        <dbReference type="ARBA" id="ARBA00023125"/>
    </source>
</evidence>
<name>A0A367YSD4_9ACTN</name>
<reference evidence="6 7" key="1">
    <citation type="submission" date="2018-07" db="EMBL/GenBank/DDBJ databases">
        <title>Desertimonas flava gen. nov. sp. nov.</title>
        <authorList>
            <person name="Liu S."/>
        </authorList>
    </citation>
    <scope>NUCLEOTIDE SEQUENCE [LARGE SCALE GENOMIC DNA]</scope>
    <source>
        <strain evidence="6 7">16Sb5-5</strain>
    </source>
</reference>
<dbReference type="SMART" id="SM00342">
    <property type="entry name" value="HTH_ARAC"/>
    <property type="match status" value="1"/>
</dbReference>
<dbReference type="EMBL" id="QOUI01000009">
    <property type="protein sequence ID" value="RCK68710.1"/>
    <property type="molecule type" value="Genomic_DNA"/>
</dbReference>
<dbReference type="PRINTS" id="PR00032">
    <property type="entry name" value="HTHARAC"/>
</dbReference>
<evidence type="ECO:0000256" key="3">
    <source>
        <dbReference type="ARBA" id="ARBA00023163"/>
    </source>
</evidence>
<dbReference type="PROSITE" id="PS00041">
    <property type="entry name" value="HTH_ARAC_FAMILY_1"/>
    <property type="match status" value="1"/>
</dbReference>